<feature type="signal peptide" evidence="1">
    <location>
        <begin position="1"/>
        <end position="19"/>
    </location>
</feature>
<protein>
    <recommendedName>
        <fullName evidence="4">Nicotinate-nucleotide adenylyltransferase</fullName>
    </recommendedName>
</protein>
<accession>A0A3D9HJ63</accession>
<evidence type="ECO:0000256" key="1">
    <source>
        <dbReference type="SAM" id="SignalP"/>
    </source>
</evidence>
<dbReference type="Proteomes" id="UP000256629">
    <property type="component" value="Unassembled WGS sequence"/>
</dbReference>
<proteinExistence type="predicted"/>
<evidence type="ECO:0008006" key="4">
    <source>
        <dbReference type="Google" id="ProtNLM"/>
    </source>
</evidence>
<dbReference type="EMBL" id="QRDX01000002">
    <property type="protein sequence ID" value="RED49537.1"/>
    <property type="molecule type" value="Genomic_DNA"/>
</dbReference>
<keyword evidence="1" id="KW-0732">Signal</keyword>
<gene>
    <name evidence="2" type="ORF">DFQ02_102311</name>
</gene>
<organism evidence="2 3">
    <name type="scientific">Seonamhaeicola aphaedonensis</name>
    <dbReference type="NCBI Taxonomy" id="1461338"/>
    <lineage>
        <taxon>Bacteria</taxon>
        <taxon>Pseudomonadati</taxon>
        <taxon>Bacteroidota</taxon>
        <taxon>Flavobacteriia</taxon>
        <taxon>Flavobacteriales</taxon>
        <taxon>Flavobacteriaceae</taxon>
    </lineage>
</organism>
<keyword evidence="3" id="KW-1185">Reference proteome</keyword>
<evidence type="ECO:0000313" key="3">
    <source>
        <dbReference type="Proteomes" id="UP000256629"/>
    </source>
</evidence>
<sequence>MKRILLASFLIILSLQLNAQIIELPDAVIYLNSDYLNAIDIENAPERVKKLEEAVLNYNNTAISDLYDDKKDIYLVSFNIPEGKIIASINKKGEIIRTLEKYNNVRLPLEVMQAISNRFPNWGIVEDIYHIKYHCESDSLKKEYKVKIKNEDQILTIKTNEKGDFI</sequence>
<evidence type="ECO:0000313" key="2">
    <source>
        <dbReference type="EMBL" id="RED49537.1"/>
    </source>
</evidence>
<dbReference type="SUPFAM" id="SSF160574">
    <property type="entry name" value="BT0923-like"/>
    <property type="match status" value="1"/>
</dbReference>
<reference evidence="2 3" key="1">
    <citation type="submission" date="2018-07" db="EMBL/GenBank/DDBJ databases">
        <title>Genomic Encyclopedia of Type Strains, Phase III (KMG-III): the genomes of soil and plant-associated and newly described type strains.</title>
        <authorList>
            <person name="Whitman W."/>
        </authorList>
    </citation>
    <scope>NUCLEOTIDE SEQUENCE [LARGE SCALE GENOMIC DNA]</scope>
    <source>
        <strain evidence="2 3">CECT 8487</strain>
    </source>
</reference>
<dbReference type="RefSeq" id="WP_116039956.1">
    <property type="nucleotide sequence ID" value="NZ_QRDX01000002.1"/>
</dbReference>
<dbReference type="AlphaFoldDB" id="A0A3D9HJ63"/>
<comment type="caution">
    <text evidence="2">The sequence shown here is derived from an EMBL/GenBank/DDBJ whole genome shotgun (WGS) entry which is preliminary data.</text>
</comment>
<feature type="chain" id="PRO_5017798117" description="Nicotinate-nucleotide adenylyltransferase" evidence="1">
    <location>
        <begin position="20"/>
        <end position="166"/>
    </location>
</feature>
<name>A0A3D9HJ63_9FLAO</name>
<dbReference type="OrthoDB" id="668160at2"/>